<dbReference type="KEGG" id="hli:HLI_07445"/>
<keyword evidence="1" id="KW-0812">Transmembrane</keyword>
<accession>A0A410MBF4</accession>
<dbReference type="RefSeq" id="WP_128524325.1">
    <property type="nucleotide sequence ID" value="NZ_CP026118.1"/>
</dbReference>
<proteinExistence type="predicted"/>
<dbReference type="Proteomes" id="UP000287756">
    <property type="component" value="Chromosome"/>
</dbReference>
<dbReference type="AlphaFoldDB" id="A0A410MBF4"/>
<keyword evidence="1" id="KW-1133">Transmembrane helix</keyword>
<evidence type="ECO:0008006" key="4">
    <source>
        <dbReference type="Google" id="ProtNLM"/>
    </source>
</evidence>
<organism evidence="2 3">
    <name type="scientific">Halobacillus litoralis</name>
    <dbReference type="NCBI Taxonomy" id="45668"/>
    <lineage>
        <taxon>Bacteria</taxon>
        <taxon>Bacillati</taxon>
        <taxon>Bacillota</taxon>
        <taxon>Bacilli</taxon>
        <taxon>Bacillales</taxon>
        <taxon>Bacillaceae</taxon>
        <taxon>Halobacillus</taxon>
    </lineage>
</organism>
<name>A0A410MBF4_9BACI</name>
<evidence type="ECO:0000313" key="2">
    <source>
        <dbReference type="EMBL" id="QAS52069.1"/>
    </source>
</evidence>
<keyword evidence="1" id="KW-0472">Membrane</keyword>
<evidence type="ECO:0000256" key="1">
    <source>
        <dbReference type="SAM" id="Phobius"/>
    </source>
</evidence>
<gene>
    <name evidence="2" type="ORF">HLI_07445</name>
</gene>
<dbReference type="OrthoDB" id="2456645at2"/>
<sequence>MANYNEGPNKPFNDAIAHQQKIEGQISSGGGRLPLPIRLIKYFVIGSVVLMGLLSIIGGIFLN</sequence>
<feature type="transmembrane region" description="Helical" evidence="1">
    <location>
        <begin position="42"/>
        <end position="62"/>
    </location>
</feature>
<reference evidence="2 3" key="1">
    <citation type="submission" date="2018-01" db="EMBL/GenBank/DDBJ databases">
        <title>The whole genome sequencing and assembly of Halobacillus litoralis ERB031 strain.</title>
        <authorList>
            <person name="Lee S.-J."/>
            <person name="Park M.-K."/>
            <person name="Kim J.-Y."/>
            <person name="Lee Y.-J."/>
            <person name="Yi H."/>
            <person name="Bahn Y.-S."/>
            <person name="Kim J.F."/>
            <person name="Lee D.-W."/>
        </authorList>
    </citation>
    <scope>NUCLEOTIDE SEQUENCE [LARGE SCALE GENOMIC DNA]</scope>
    <source>
        <strain evidence="2 3">ERB 031</strain>
    </source>
</reference>
<protein>
    <recommendedName>
        <fullName evidence="4">Amino acid transporter</fullName>
    </recommendedName>
</protein>
<dbReference type="EMBL" id="CP026118">
    <property type="protein sequence ID" value="QAS52069.1"/>
    <property type="molecule type" value="Genomic_DNA"/>
</dbReference>
<evidence type="ECO:0000313" key="3">
    <source>
        <dbReference type="Proteomes" id="UP000287756"/>
    </source>
</evidence>